<dbReference type="OrthoDB" id="10259640at2759"/>
<protein>
    <recommendedName>
        <fullName evidence="6">ATP-dependent RNA helicase</fullName>
        <ecNumber evidence="6">3.6.4.13</ecNumber>
    </recommendedName>
</protein>
<comment type="domain">
    <text evidence="6">The Q motif is unique to and characteristic of the DEAD box family of RNA helicases and controls ATP binding and hydrolysis.</text>
</comment>
<name>A0A8S0UKU0_OLEEU</name>
<evidence type="ECO:0000256" key="4">
    <source>
        <dbReference type="ARBA" id="ARBA00022840"/>
    </source>
</evidence>
<dbReference type="Pfam" id="PF00270">
    <property type="entry name" value="DEAD"/>
    <property type="match status" value="1"/>
</dbReference>
<proteinExistence type="inferred from homology"/>
<evidence type="ECO:0000256" key="1">
    <source>
        <dbReference type="ARBA" id="ARBA00022741"/>
    </source>
</evidence>
<dbReference type="SUPFAM" id="SSF52540">
    <property type="entry name" value="P-loop containing nucleoside triphosphate hydrolases"/>
    <property type="match status" value="1"/>
</dbReference>
<comment type="similarity">
    <text evidence="6">Belongs to the DEAD box helicase family.</text>
</comment>
<keyword evidence="3 6" id="KW-0347">Helicase</keyword>
<evidence type="ECO:0000256" key="7">
    <source>
        <dbReference type="SAM" id="MobiDB-lite"/>
    </source>
</evidence>
<dbReference type="Gene3D" id="3.40.50.300">
    <property type="entry name" value="P-loop containing nucleotide triphosphate hydrolases"/>
    <property type="match status" value="1"/>
</dbReference>
<dbReference type="EMBL" id="CACTIH010007972">
    <property type="protein sequence ID" value="CAA3018938.1"/>
    <property type="molecule type" value="Genomic_DNA"/>
</dbReference>
<dbReference type="GO" id="GO:0005524">
    <property type="term" value="F:ATP binding"/>
    <property type="evidence" value="ECO:0007669"/>
    <property type="project" value="UniProtKB-UniRule"/>
</dbReference>
<evidence type="ECO:0000259" key="9">
    <source>
        <dbReference type="PROSITE" id="PS51195"/>
    </source>
</evidence>
<dbReference type="InterPro" id="IPR014001">
    <property type="entry name" value="Helicase_ATP-bd"/>
</dbReference>
<gene>
    <name evidence="10" type="ORF">OLEA9_A106223</name>
</gene>
<feature type="compositionally biased region" description="Basic and acidic residues" evidence="7">
    <location>
        <begin position="32"/>
        <end position="52"/>
    </location>
</feature>
<dbReference type="Gramene" id="OE9A106223T1">
    <property type="protein sequence ID" value="OE9A106223C1"/>
    <property type="gene ID" value="OE9A106223"/>
</dbReference>
<sequence>MPSIVKIPNNGAMDSTKKKRKRNRDKKKQKKSTSENSEREEENKEYLKKGGSDEGEEIGEQKEEEEEEEGFGEKKKKSKKILKTEHKEEKEEEESGKEEKVKREKMIRSNSGIMSTETFASLGLSEPTMNAIKDMGFQYMTEIQARAIPPLIGFEDVLGAARTGSGKTLAFLVPAVELLYQGNFKPRNGTGILVICPTRELAIQ</sequence>
<dbReference type="GO" id="GO:0003724">
    <property type="term" value="F:RNA helicase activity"/>
    <property type="evidence" value="ECO:0007669"/>
    <property type="project" value="UniProtKB-EC"/>
</dbReference>
<keyword evidence="6" id="KW-0694">RNA-binding</keyword>
<dbReference type="EC" id="3.6.4.13" evidence="6"/>
<dbReference type="InterPro" id="IPR011545">
    <property type="entry name" value="DEAD/DEAH_box_helicase_dom"/>
</dbReference>
<reference evidence="10 11" key="1">
    <citation type="submission" date="2019-12" db="EMBL/GenBank/DDBJ databases">
        <authorList>
            <person name="Alioto T."/>
            <person name="Alioto T."/>
            <person name="Gomez Garrido J."/>
        </authorList>
    </citation>
    <scope>NUCLEOTIDE SEQUENCE [LARGE SCALE GENOMIC DNA]</scope>
</reference>
<feature type="short sequence motif" description="Q motif" evidence="5">
    <location>
        <begin position="117"/>
        <end position="145"/>
    </location>
</feature>
<dbReference type="InterPro" id="IPR027417">
    <property type="entry name" value="P-loop_NTPase"/>
</dbReference>
<dbReference type="InterPro" id="IPR014014">
    <property type="entry name" value="RNA_helicase_DEAD_Q_motif"/>
</dbReference>
<keyword evidence="11" id="KW-1185">Reference proteome</keyword>
<evidence type="ECO:0000259" key="8">
    <source>
        <dbReference type="PROSITE" id="PS51192"/>
    </source>
</evidence>
<evidence type="ECO:0000256" key="5">
    <source>
        <dbReference type="PROSITE-ProRule" id="PRU00552"/>
    </source>
</evidence>
<feature type="domain" description="DEAD-box RNA helicase Q" evidence="9">
    <location>
        <begin position="117"/>
        <end position="145"/>
    </location>
</feature>
<keyword evidence="1 6" id="KW-0547">Nucleotide-binding</keyword>
<dbReference type="GO" id="GO:0003723">
    <property type="term" value="F:RNA binding"/>
    <property type="evidence" value="ECO:0007669"/>
    <property type="project" value="UniProtKB-UniRule"/>
</dbReference>
<feature type="non-terminal residue" evidence="10">
    <location>
        <position position="204"/>
    </location>
</feature>
<keyword evidence="4 6" id="KW-0067">ATP-binding</keyword>
<dbReference type="AlphaFoldDB" id="A0A8S0UKU0"/>
<dbReference type="Proteomes" id="UP000594638">
    <property type="component" value="Unassembled WGS sequence"/>
</dbReference>
<comment type="catalytic activity">
    <reaction evidence="6">
        <text>ATP + H2O = ADP + phosphate + H(+)</text>
        <dbReference type="Rhea" id="RHEA:13065"/>
        <dbReference type="ChEBI" id="CHEBI:15377"/>
        <dbReference type="ChEBI" id="CHEBI:15378"/>
        <dbReference type="ChEBI" id="CHEBI:30616"/>
        <dbReference type="ChEBI" id="CHEBI:43474"/>
        <dbReference type="ChEBI" id="CHEBI:456216"/>
        <dbReference type="EC" id="3.6.4.13"/>
    </reaction>
</comment>
<feature type="compositionally biased region" description="Acidic residues" evidence="7">
    <location>
        <begin position="53"/>
        <end position="70"/>
    </location>
</feature>
<evidence type="ECO:0000256" key="2">
    <source>
        <dbReference type="ARBA" id="ARBA00022801"/>
    </source>
</evidence>
<feature type="compositionally biased region" description="Basic residues" evidence="7">
    <location>
        <begin position="17"/>
        <end position="31"/>
    </location>
</feature>
<evidence type="ECO:0000313" key="11">
    <source>
        <dbReference type="Proteomes" id="UP000594638"/>
    </source>
</evidence>
<feature type="region of interest" description="Disordered" evidence="7">
    <location>
        <begin position="1"/>
        <end position="105"/>
    </location>
</feature>
<evidence type="ECO:0000313" key="10">
    <source>
        <dbReference type="EMBL" id="CAA3018938.1"/>
    </source>
</evidence>
<evidence type="ECO:0000256" key="3">
    <source>
        <dbReference type="ARBA" id="ARBA00022806"/>
    </source>
</evidence>
<keyword evidence="2 6" id="KW-0378">Hydrolase</keyword>
<dbReference type="GO" id="GO:0016787">
    <property type="term" value="F:hydrolase activity"/>
    <property type="evidence" value="ECO:0007669"/>
    <property type="project" value="UniProtKB-KW"/>
</dbReference>
<evidence type="ECO:0000256" key="6">
    <source>
        <dbReference type="RuleBase" id="RU365068"/>
    </source>
</evidence>
<comment type="caution">
    <text evidence="10">The sequence shown here is derived from an EMBL/GenBank/DDBJ whole genome shotgun (WGS) entry which is preliminary data.</text>
</comment>
<dbReference type="PROSITE" id="PS51195">
    <property type="entry name" value="Q_MOTIF"/>
    <property type="match status" value="1"/>
</dbReference>
<organism evidence="10 11">
    <name type="scientific">Olea europaea subsp. europaea</name>
    <dbReference type="NCBI Taxonomy" id="158383"/>
    <lineage>
        <taxon>Eukaryota</taxon>
        <taxon>Viridiplantae</taxon>
        <taxon>Streptophyta</taxon>
        <taxon>Embryophyta</taxon>
        <taxon>Tracheophyta</taxon>
        <taxon>Spermatophyta</taxon>
        <taxon>Magnoliopsida</taxon>
        <taxon>eudicotyledons</taxon>
        <taxon>Gunneridae</taxon>
        <taxon>Pentapetalae</taxon>
        <taxon>asterids</taxon>
        <taxon>lamiids</taxon>
        <taxon>Lamiales</taxon>
        <taxon>Oleaceae</taxon>
        <taxon>Oleeae</taxon>
        <taxon>Olea</taxon>
    </lineage>
</organism>
<accession>A0A8S0UKU0</accession>
<dbReference type="PROSITE" id="PS51192">
    <property type="entry name" value="HELICASE_ATP_BIND_1"/>
    <property type="match status" value="1"/>
</dbReference>
<comment type="function">
    <text evidence="6">RNA helicase.</text>
</comment>
<feature type="domain" description="Helicase ATP-binding" evidence="8">
    <location>
        <begin position="148"/>
        <end position="204"/>
    </location>
</feature>
<dbReference type="PANTHER" id="PTHR24031">
    <property type="entry name" value="RNA HELICASE"/>
    <property type="match status" value="1"/>
</dbReference>